<proteinExistence type="predicted"/>
<evidence type="ECO:0000313" key="1">
    <source>
        <dbReference type="EMBL" id="KAL0433800.1"/>
    </source>
</evidence>
<protein>
    <submittedName>
        <fullName evidence="1">Uncharacterized protein</fullName>
    </submittedName>
</protein>
<organism evidence="1">
    <name type="scientific">Sesamum latifolium</name>
    <dbReference type="NCBI Taxonomy" id="2727402"/>
    <lineage>
        <taxon>Eukaryota</taxon>
        <taxon>Viridiplantae</taxon>
        <taxon>Streptophyta</taxon>
        <taxon>Embryophyta</taxon>
        <taxon>Tracheophyta</taxon>
        <taxon>Spermatophyta</taxon>
        <taxon>Magnoliopsida</taxon>
        <taxon>eudicotyledons</taxon>
        <taxon>Gunneridae</taxon>
        <taxon>Pentapetalae</taxon>
        <taxon>asterids</taxon>
        <taxon>lamiids</taxon>
        <taxon>Lamiales</taxon>
        <taxon>Pedaliaceae</taxon>
        <taxon>Sesamum</taxon>
    </lineage>
</organism>
<name>A0AAW2W0K9_9LAMI</name>
<reference evidence="1" key="1">
    <citation type="submission" date="2020-06" db="EMBL/GenBank/DDBJ databases">
        <authorList>
            <person name="Li T."/>
            <person name="Hu X."/>
            <person name="Zhang T."/>
            <person name="Song X."/>
            <person name="Zhang H."/>
            <person name="Dai N."/>
            <person name="Sheng W."/>
            <person name="Hou X."/>
            <person name="Wei L."/>
        </authorList>
    </citation>
    <scope>NUCLEOTIDE SEQUENCE</scope>
    <source>
        <strain evidence="1">KEN1</strain>
        <tissue evidence="1">Leaf</tissue>
    </source>
</reference>
<reference evidence="1" key="2">
    <citation type="journal article" date="2024" name="Plant">
        <title>Genomic evolution and insights into agronomic trait innovations of Sesamum species.</title>
        <authorList>
            <person name="Miao H."/>
            <person name="Wang L."/>
            <person name="Qu L."/>
            <person name="Liu H."/>
            <person name="Sun Y."/>
            <person name="Le M."/>
            <person name="Wang Q."/>
            <person name="Wei S."/>
            <person name="Zheng Y."/>
            <person name="Lin W."/>
            <person name="Duan Y."/>
            <person name="Cao H."/>
            <person name="Xiong S."/>
            <person name="Wang X."/>
            <person name="Wei L."/>
            <person name="Li C."/>
            <person name="Ma Q."/>
            <person name="Ju M."/>
            <person name="Zhao R."/>
            <person name="Li G."/>
            <person name="Mu C."/>
            <person name="Tian Q."/>
            <person name="Mei H."/>
            <person name="Zhang T."/>
            <person name="Gao T."/>
            <person name="Zhang H."/>
        </authorList>
    </citation>
    <scope>NUCLEOTIDE SEQUENCE</scope>
    <source>
        <strain evidence="1">KEN1</strain>
    </source>
</reference>
<accession>A0AAW2W0K9</accession>
<comment type="caution">
    <text evidence="1">The sequence shown here is derived from an EMBL/GenBank/DDBJ whole genome shotgun (WGS) entry which is preliminary data.</text>
</comment>
<sequence>MDNEVSYGAGRASSTYSFWPLSGINELTAADLVKCGEAVKRLRFEAMWLRSDQCEEVIQTTWNAVGATNPNVEVWEKVKSCRMGLIQWEKTYFGHVKRGIKKLEDQIAQRRKGTFDTAASREVQGLHRRLEEYRSKEKVMW</sequence>
<gene>
    <name evidence="1" type="ORF">Slati_2714300</name>
</gene>
<dbReference type="EMBL" id="JACGWN010000009">
    <property type="protein sequence ID" value="KAL0433800.1"/>
    <property type="molecule type" value="Genomic_DNA"/>
</dbReference>
<dbReference type="AlphaFoldDB" id="A0AAW2W0K9"/>